<comment type="caution">
    <text evidence="9">The sequence shown here is derived from an EMBL/GenBank/DDBJ whole genome shotgun (WGS) entry which is preliminary data.</text>
</comment>
<dbReference type="EMBL" id="DWWC01000158">
    <property type="protein sequence ID" value="HJC69615.1"/>
    <property type="molecule type" value="Genomic_DNA"/>
</dbReference>
<evidence type="ECO:0000256" key="7">
    <source>
        <dbReference type="SAM" id="Phobius"/>
    </source>
</evidence>
<evidence type="ECO:0000256" key="6">
    <source>
        <dbReference type="SAM" id="MobiDB-lite"/>
    </source>
</evidence>
<reference evidence="9" key="1">
    <citation type="journal article" date="2021" name="PeerJ">
        <title>Extensive microbial diversity within the chicken gut microbiome revealed by metagenomics and culture.</title>
        <authorList>
            <person name="Gilroy R."/>
            <person name="Ravi A."/>
            <person name="Getino M."/>
            <person name="Pursley I."/>
            <person name="Horton D.L."/>
            <person name="Alikhan N.F."/>
            <person name="Baker D."/>
            <person name="Gharbi K."/>
            <person name="Hall N."/>
            <person name="Watson M."/>
            <person name="Adriaenssens E.M."/>
            <person name="Foster-Nyarko E."/>
            <person name="Jarju S."/>
            <person name="Secka A."/>
            <person name="Antonio M."/>
            <person name="Oren A."/>
            <person name="Chaudhuri R.R."/>
            <person name="La Ragione R."/>
            <person name="Hildebrand F."/>
            <person name="Pallen M.J."/>
        </authorList>
    </citation>
    <scope>NUCLEOTIDE SEQUENCE</scope>
    <source>
        <strain evidence="9">CHK130-7132</strain>
    </source>
</reference>
<dbReference type="GO" id="GO:0005886">
    <property type="term" value="C:plasma membrane"/>
    <property type="evidence" value="ECO:0007669"/>
    <property type="project" value="TreeGrafter"/>
</dbReference>
<feature type="region of interest" description="Disordered" evidence="6">
    <location>
        <begin position="1"/>
        <end position="47"/>
    </location>
</feature>
<evidence type="ECO:0000313" key="10">
    <source>
        <dbReference type="Proteomes" id="UP000823854"/>
    </source>
</evidence>
<dbReference type="Pfam" id="PF04138">
    <property type="entry name" value="GtrA_DPMS_TM"/>
    <property type="match status" value="1"/>
</dbReference>
<dbReference type="AlphaFoldDB" id="A0A9D2Q2B5"/>
<dbReference type="PANTHER" id="PTHR38459">
    <property type="entry name" value="PROPHAGE BACTOPRENOL-LINKED GLUCOSE TRANSLOCASE HOMOLOG"/>
    <property type="match status" value="1"/>
</dbReference>
<feature type="domain" description="GtrA/DPMS transmembrane" evidence="8">
    <location>
        <begin position="64"/>
        <end position="195"/>
    </location>
</feature>
<evidence type="ECO:0000313" key="9">
    <source>
        <dbReference type="EMBL" id="HJC69615.1"/>
    </source>
</evidence>
<name>A0A9D2Q2B5_9MICO</name>
<dbReference type="GO" id="GO:0000271">
    <property type="term" value="P:polysaccharide biosynthetic process"/>
    <property type="evidence" value="ECO:0007669"/>
    <property type="project" value="InterPro"/>
</dbReference>
<protein>
    <submittedName>
        <fullName evidence="9">GtrA family protein</fullName>
    </submittedName>
</protein>
<dbReference type="InterPro" id="IPR051401">
    <property type="entry name" value="GtrA_CellWall_Glycosyl"/>
</dbReference>
<accession>A0A9D2Q2B5</accession>
<keyword evidence="5 7" id="KW-0472">Membrane</keyword>
<organism evidence="9 10">
    <name type="scientific">Candidatus Brachybacterium intestinipullorum</name>
    <dbReference type="NCBI Taxonomy" id="2838512"/>
    <lineage>
        <taxon>Bacteria</taxon>
        <taxon>Bacillati</taxon>
        <taxon>Actinomycetota</taxon>
        <taxon>Actinomycetes</taxon>
        <taxon>Micrococcales</taxon>
        <taxon>Dermabacteraceae</taxon>
        <taxon>Brachybacterium</taxon>
    </lineage>
</organism>
<feature type="transmembrane region" description="Helical" evidence="7">
    <location>
        <begin position="137"/>
        <end position="162"/>
    </location>
</feature>
<reference evidence="9" key="2">
    <citation type="submission" date="2021-04" db="EMBL/GenBank/DDBJ databases">
        <authorList>
            <person name="Gilroy R."/>
        </authorList>
    </citation>
    <scope>NUCLEOTIDE SEQUENCE</scope>
    <source>
        <strain evidence="9">CHK130-7132</strain>
    </source>
</reference>
<proteinExistence type="inferred from homology"/>
<evidence type="ECO:0000256" key="5">
    <source>
        <dbReference type="ARBA" id="ARBA00023136"/>
    </source>
</evidence>
<feature type="transmembrane region" description="Helical" evidence="7">
    <location>
        <begin position="65"/>
        <end position="86"/>
    </location>
</feature>
<evidence type="ECO:0000259" key="8">
    <source>
        <dbReference type="Pfam" id="PF04138"/>
    </source>
</evidence>
<sequence length="198" mass="21554">MPGVLSPDETTGRSVPSTTRRETALSAAGPRPERPEDASPAPPARSLRDRAGALVDEHLRSTMKFLVVGGLVFLLDAAMYNLLVFWHPTDGWGHGLLHGTPLTAKVLTIAAASCLTYLGNRLWTFADRPRPETTRSIMLFVLVNLIATGLQLACLAFSRYVLGLDSPLADNISGTFIGQIVSTSFRYVTYGRLVFPKR</sequence>
<gene>
    <name evidence="9" type="ORF">H9932_08055</name>
</gene>
<keyword evidence="3 7" id="KW-0812">Transmembrane</keyword>
<keyword evidence="4 7" id="KW-1133">Transmembrane helix</keyword>
<dbReference type="Proteomes" id="UP000823854">
    <property type="component" value="Unassembled WGS sequence"/>
</dbReference>
<comment type="subcellular location">
    <subcellularLocation>
        <location evidence="1">Membrane</location>
        <topology evidence="1">Multi-pass membrane protein</topology>
    </subcellularLocation>
</comment>
<comment type="similarity">
    <text evidence="2">Belongs to the GtrA family.</text>
</comment>
<feature type="transmembrane region" description="Helical" evidence="7">
    <location>
        <begin position="168"/>
        <end position="188"/>
    </location>
</feature>
<dbReference type="InterPro" id="IPR007267">
    <property type="entry name" value="GtrA_DPMS_TM"/>
</dbReference>
<dbReference type="PANTHER" id="PTHR38459:SF1">
    <property type="entry name" value="PROPHAGE BACTOPRENOL-LINKED GLUCOSE TRANSLOCASE HOMOLOG"/>
    <property type="match status" value="1"/>
</dbReference>
<evidence type="ECO:0000256" key="1">
    <source>
        <dbReference type="ARBA" id="ARBA00004141"/>
    </source>
</evidence>
<feature type="transmembrane region" description="Helical" evidence="7">
    <location>
        <begin position="106"/>
        <end position="125"/>
    </location>
</feature>
<evidence type="ECO:0000256" key="4">
    <source>
        <dbReference type="ARBA" id="ARBA00022989"/>
    </source>
</evidence>
<evidence type="ECO:0000256" key="3">
    <source>
        <dbReference type="ARBA" id="ARBA00022692"/>
    </source>
</evidence>
<evidence type="ECO:0000256" key="2">
    <source>
        <dbReference type="ARBA" id="ARBA00009399"/>
    </source>
</evidence>
<feature type="compositionally biased region" description="Polar residues" evidence="6">
    <location>
        <begin position="8"/>
        <end position="18"/>
    </location>
</feature>